<dbReference type="InterPro" id="IPR013538">
    <property type="entry name" value="ASHA1/2-like_C"/>
</dbReference>
<dbReference type="Pfam" id="PF08327">
    <property type="entry name" value="AHSA1"/>
    <property type="match status" value="2"/>
</dbReference>
<dbReference type="EMBL" id="POUA01000760">
    <property type="protein sequence ID" value="PZG15827.1"/>
    <property type="molecule type" value="Genomic_DNA"/>
</dbReference>
<accession>A0A2W2F2Q5</accession>
<dbReference type="InterPro" id="IPR023393">
    <property type="entry name" value="START-like_dom_sf"/>
</dbReference>
<name>A0A2W2F2Q5_9ACTN</name>
<evidence type="ECO:0000313" key="3">
    <source>
        <dbReference type="EMBL" id="PZG15827.1"/>
    </source>
</evidence>
<evidence type="ECO:0000259" key="2">
    <source>
        <dbReference type="Pfam" id="PF08327"/>
    </source>
</evidence>
<dbReference type="Proteomes" id="UP000248544">
    <property type="component" value="Unassembled WGS sequence"/>
</dbReference>
<protein>
    <submittedName>
        <fullName evidence="3">ATPase</fullName>
    </submittedName>
</protein>
<sequence>MTEPLTMTARVEAPIAEVRHALTDPAAMRVWLAEHAEVDLPHRYAFWGRHTPEGDAPHQNPTYADERALRFSWLLDGEETTVEIDLVAESEKVTLITLSQTHFDFQDVITGKSIRGVLQTFWTLAIANLVDHLEGREPTPKPDFTSTAPELRARLEIDSPVEEVFDSLIDSEKASAWFGMPVGIEPHVGGRFAMGGLDVDPQPAKILDLVPGERLSVDWGAGMGIGTWELAGSG</sequence>
<organism evidence="3 4">
    <name type="scientific">Spongiactinospora gelatinilytica</name>
    <dbReference type="NCBI Taxonomy" id="2666298"/>
    <lineage>
        <taxon>Bacteria</taxon>
        <taxon>Bacillati</taxon>
        <taxon>Actinomycetota</taxon>
        <taxon>Actinomycetes</taxon>
        <taxon>Streptosporangiales</taxon>
        <taxon>Streptosporangiaceae</taxon>
        <taxon>Spongiactinospora</taxon>
    </lineage>
</organism>
<evidence type="ECO:0000256" key="1">
    <source>
        <dbReference type="ARBA" id="ARBA00006817"/>
    </source>
</evidence>
<dbReference type="Gene3D" id="3.30.530.20">
    <property type="match status" value="2"/>
</dbReference>
<gene>
    <name evidence="3" type="ORF">C1I98_39165</name>
</gene>
<dbReference type="RefSeq" id="WP_111172219.1">
    <property type="nucleotide sequence ID" value="NZ_POUA01000760.1"/>
</dbReference>
<feature type="domain" description="Activator of Hsp90 ATPase homologue 1/2-like C-terminal" evidence="2">
    <location>
        <begin position="159"/>
        <end position="221"/>
    </location>
</feature>
<proteinExistence type="inferred from homology"/>
<feature type="domain" description="Activator of Hsp90 ATPase homologue 1/2-like C-terminal" evidence="2">
    <location>
        <begin position="13"/>
        <end position="131"/>
    </location>
</feature>
<dbReference type="SUPFAM" id="SSF55961">
    <property type="entry name" value="Bet v1-like"/>
    <property type="match status" value="2"/>
</dbReference>
<comment type="similarity">
    <text evidence="1">Belongs to the AHA1 family.</text>
</comment>
<keyword evidence="4" id="KW-1185">Reference proteome</keyword>
<evidence type="ECO:0000313" key="4">
    <source>
        <dbReference type="Proteomes" id="UP000248544"/>
    </source>
</evidence>
<comment type="caution">
    <text evidence="3">The sequence shown here is derived from an EMBL/GenBank/DDBJ whole genome shotgun (WGS) entry which is preliminary data.</text>
</comment>
<reference evidence="3 4" key="1">
    <citation type="submission" date="2018-01" db="EMBL/GenBank/DDBJ databases">
        <title>Draft genome sequence of Sphaerisporangium sp. 7K107.</title>
        <authorList>
            <person name="Sahin N."/>
            <person name="Saygin H."/>
            <person name="Ay H."/>
        </authorList>
    </citation>
    <scope>NUCLEOTIDE SEQUENCE [LARGE SCALE GENOMIC DNA]</scope>
    <source>
        <strain evidence="3 4">7K107</strain>
    </source>
</reference>
<feature type="non-terminal residue" evidence="3">
    <location>
        <position position="234"/>
    </location>
</feature>
<dbReference type="AlphaFoldDB" id="A0A2W2F2Q5"/>